<evidence type="ECO:0000313" key="4">
    <source>
        <dbReference type="Proteomes" id="UP000588806"/>
    </source>
</evidence>
<evidence type="ECO:0000313" key="3">
    <source>
        <dbReference type="EMBL" id="NOG32557.1"/>
    </source>
</evidence>
<dbReference type="InterPro" id="IPR029057">
    <property type="entry name" value="PRTase-like"/>
</dbReference>
<accession>A0A7Y3TZZ2</accession>
<comment type="caution">
    <text evidence="3">The sequence shown here is derived from an EMBL/GenBank/DDBJ whole genome shotgun (WGS) entry which is preliminary data.</text>
</comment>
<dbReference type="InterPro" id="IPR041688">
    <property type="entry name" value="PRTase_2"/>
</dbReference>
<dbReference type="EMBL" id="JABFHI010000006">
    <property type="protein sequence ID" value="NOG32557.1"/>
    <property type="molecule type" value="Genomic_DNA"/>
</dbReference>
<feature type="domain" description="Orotate phosphoribosyltransferase-like" evidence="2">
    <location>
        <begin position="27"/>
        <end position="218"/>
    </location>
</feature>
<dbReference type="PIRSF" id="PIRSF020967">
    <property type="entry name" value="UCP020967"/>
    <property type="match status" value="1"/>
</dbReference>
<evidence type="ECO:0000259" key="1">
    <source>
        <dbReference type="Pfam" id="PF12500"/>
    </source>
</evidence>
<dbReference type="InterPro" id="IPR000836">
    <property type="entry name" value="PRTase_dom"/>
</dbReference>
<evidence type="ECO:0008006" key="5">
    <source>
        <dbReference type="Google" id="ProtNLM"/>
    </source>
</evidence>
<dbReference type="CDD" id="cd06223">
    <property type="entry name" value="PRTases_typeI"/>
    <property type="match status" value="1"/>
</dbReference>
<keyword evidence="4" id="KW-1185">Reference proteome</keyword>
<dbReference type="Gene3D" id="3.40.50.2020">
    <property type="match status" value="1"/>
</dbReference>
<feature type="domain" description="TRSP" evidence="1">
    <location>
        <begin position="279"/>
        <end position="367"/>
    </location>
</feature>
<dbReference type="Pfam" id="PF12500">
    <property type="entry name" value="TRSP"/>
    <property type="match status" value="1"/>
</dbReference>
<organism evidence="3 4">
    <name type="scientific">Vreelandella azerica</name>
    <dbReference type="NCBI Taxonomy" id="2732867"/>
    <lineage>
        <taxon>Bacteria</taxon>
        <taxon>Pseudomonadati</taxon>
        <taxon>Pseudomonadota</taxon>
        <taxon>Gammaproteobacteria</taxon>
        <taxon>Oceanospirillales</taxon>
        <taxon>Halomonadaceae</taxon>
        <taxon>Vreelandella</taxon>
    </lineage>
</organism>
<dbReference type="InterPro" id="IPR022537">
    <property type="entry name" value="TRSP_dom"/>
</dbReference>
<dbReference type="Proteomes" id="UP000588806">
    <property type="component" value="Unassembled WGS sequence"/>
</dbReference>
<dbReference type="SUPFAM" id="SSF53271">
    <property type="entry name" value="PRTase-like"/>
    <property type="match status" value="1"/>
</dbReference>
<reference evidence="3 4" key="2">
    <citation type="submission" date="2020-06" db="EMBL/GenBank/DDBJ databases">
        <title>Halomonas songnenensis sp. nov., a moderately halophilic bacterium isolated from saline and alkaline soils.</title>
        <authorList>
            <person name="Jiang J."/>
            <person name="Pan Y."/>
        </authorList>
    </citation>
    <scope>NUCLEOTIDE SEQUENCE [LARGE SCALE GENOMIC DNA]</scope>
    <source>
        <strain evidence="3 4">TBZ9</strain>
    </source>
</reference>
<dbReference type="InterPro" id="IPR011214">
    <property type="entry name" value="UCP020967"/>
</dbReference>
<evidence type="ECO:0000259" key="2">
    <source>
        <dbReference type="Pfam" id="PF15609"/>
    </source>
</evidence>
<sequence>MTEYLLGTGTLTLEIDAHEGDGTGEALFRIAERQNPKRAFLFVSTVLGRHIPVSAARHRAALDQLAEKLLEPLGSGPVLVMSYAETAVGLGLGVFDGLCRKRPTLAVGYLPTTRLCPEGVSPWLNTREEHSHAAEHMVLPPQAGVLPDTEDVTLVLVDDETTTGNTFKGLVEALHQAGVAVSKIVLVTLTDWSDGGCIETIKQALPGVSVSALALLSGRYAWSPAPGSQVRSLPPACAAGCPPWAPDPSAAFGVPRSGLSAAAMAADRLAWADYIDRHLCPLLAPQSRVLVIGTGEHVWHPFLAAEQLERHGHAASFISTTRSPVLPGPVIQQQITFPDHYGIGITMYLNNVDPEEWDEVIVFTETGLSGIPDALTSALGRFWVVGGNQQVHLVREGAIS</sequence>
<dbReference type="RefSeq" id="WP_171703020.1">
    <property type="nucleotide sequence ID" value="NZ_JABFHI010000006.1"/>
</dbReference>
<name>A0A7Y3TZZ2_9GAMM</name>
<gene>
    <name evidence="3" type="ORF">HLB35_13755</name>
</gene>
<dbReference type="Pfam" id="PF15609">
    <property type="entry name" value="PRTase_2"/>
    <property type="match status" value="1"/>
</dbReference>
<dbReference type="AlphaFoldDB" id="A0A7Y3TZZ2"/>
<proteinExistence type="predicted"/>
<protein>
    <recommendedName>
        <fullName evidence="5">TRSP domain C terminus to PRTase_2</fullName>
    </recommendedName>
</protein>
<reference evidence="3 4" key="1">
    <citation type="submission" date="2020-05" db="EMBL/GenBank/DDBJ databases">
        <authorList>
            <person name="Ruan W."/>
            <person name="Jeon C.O."/>
            <person name="Chun B.H."/>
        </authorList>
    </citation>
    <scope>NUCLEOTIDE SEQUENCE [LARGE SCALE GENOMIC DNA]</scope>
    <source>
        <strain evidence="3 4">TBZ9</strain>
    </source>
</reference>